<dbReference type="GO" id="GO:0140359">
    <property type="term" value="F:ABC-type transporter activity"/>
    <property type="evidence" value="ECO:0007669"/>
    <property type="project" value="InterPro"/>
</dbReference>
<protein>
    <submittedName>
        <fullName evidence="14">ABC transporter ATP-binding protein</fullName>
    </submittedName>
</protein>
<dbReference type="PANTHER" id="PTHR24221:SF654">
    <property type="entry name" value="ATP-BINDING CASSETTE SUB-FAMILY B MEMBER 6"/>
    <property type="match status" value="1"/>
</dbReference>
<keyword evidence="5 11" id="KW-0812">Transmembrane</keyword>
<keyword evidence="4" id="KW-0997">Cell inner membrane</keyword>
<dbReference type="SUPFAM" id="SSF52540">
    <property type="entry name" value="P-loop containing nucleoside triphosphate hydrolases"/>
    <property type="match status" value="1"/>
</dbReference>
<evidence type="ECO:0000256" key="5">
    <source>
        <dbReference type="ARBA" id="ARBA00022692"/>
    </source>
</evidence>
<feature type="transmembrane region" description="Helical" evidence="11">
    <location>
        <begin position="52"/>
        <end position="70"/>
    </location>
</feature>
<organism evidence="14 15">
    <name type="scientific">Mycetocola reblochoni REB411</name>
    <dbReference type="NCBI Taxonomy" id="1255698"/>
    <lineage>
        <taxon>Bacteria</taxon>
        <taxon>Bacillati</taxon>
        <taxon>Actinomycetota</taxon>
        <taxon>Actinomycetes</taxon>
        <taxon>Micrococcales</taxon>
        <taxon>Microbacteriaceae</taxon>
        <taxon>Mycetocola</taxon>
    </lineage>
</organism>
<dbReference type="AlphaFoldDB" id="A0A1R4IN73"/>
<feature type="transmembrane region" description="Helical" evidence="11">
    <location>
        <begin position="242"/>
        <end position="261"/>
    </location>
</feature>
<dbReference type="GO" id="GO:0034040">
    <property type="term" value="F:ATPase-coupled lipid transmembrane transporter activity"/>
    <property type="evidence" value="ECO:0007669"/>
    <property type="project" value="TreeGrafter"/>
</dbReference>
<keyword evidence="2" id="KW-0813">Transport</keyword>
<evidence type="ECO:0000313" key="14">
    <source>
        <dbReference type="EMBL" id="SJN21198.1"/>
    </source>
</evidence>
<dbReference type="InterPro" id="IPR003439">
    <property type="entry name" value="ABC_transporter-like_ATP-bd"/>
</dbReference>
<dbReference type="PANTHER" id="PTHR24221">
    <property type="entry name" value="ATP-BINDING CASSETTE SUB-FAMILY B"/>
    <property type="match status" value="1"/>
</dbReference>
<feature type="transmembrane region" description="Helical" evidence="11">
    <location>
        <begin position="158"/>
        <end position="174"/>
    </location>
</feature>
<dbReference type="GO" id="GO:0016887">
    <property type="term" value="F:ATP hydrolysis activity"/>
    <property type="evidence" value="ECO:0007669"/>
    <property type="project" value="InterPro"/>
</dbReference>
<comment type="similarity">
    <text evidence="10">Belongs to the ABC transporter superfamily. Siderophore-Fe(3+) uptake transporter (SIUT) (TC 3.A.1.21) family.</text>
</comment>
<dbReference type="Proteomes" id="UP000196778">
    <property type="component" value="Unassembled WGS sequence"/>
</dbReference>
<dbReference type="InterPro" id="IPR027417">
    <property type="entry name" value="P-loop_NTPase"/>
</dbReference>
<dbReference type="SMART" id="SM00382">
    <property type="entry name" value="AAA"/>
    <property type="match status" value="1"/>
</dbReference>
<dbReference type="PROSITE" id="PS50929">
    <property type="entry name" value="ABC_TM1F"/>
    <property type="match status" value="1"/>
</dbReference>
<evidence type="ECO:0000313" key="15">
    <source>
        <dbReference type="Proteomes" id="UP000196778"/>
    </source>
</evidence>
<dbReference type="InterPro" id="IPR017871">
    <property type="entry name" value="ABC_transporter-like_CS"/>
</dbReference>
<gene>
    <name evidence="14" type="ORF">FM119_02645</name>
</gene>
<feature type="transmembrane region" description="Helical" evidence="11">
    <location>
        <begin position="20"/>
        <end position="46"/>
    </location>
</feature>
<dbReference type="GO" id="GO:0005886">
    <property type="term" value="C:plasma membrane"/>
    <property type="evidence" value="ECO:0007669"/>
    <property type="project" value="UniProtKB-SubCell"/>
</dbReference>
<keyword evidence="6" id="KW-0547">Nucleotide-binding</keyword>
<dbReference type="InterPro" id="IPR039421">
    <property type="entry name" value="Type_1_exporter"/>
</dbReference>
<evidence type="ECO:0000256" key="10">
    <source>
        <dbReference type="ARBA" id="ARBA00023455"/>
    </source>
</evidence>
<dbReference type="OrthoDB" id="9806127at2"/>
<evidence type="ECO:0000256" key="6">
    <source>
        <dbReference type="ARBA" id="ARBA00022741"/>
    </source>
</evidence>
<evidence type="ECO:0000256" key="3">
    <source>
        <dbReference type="ARBA" id="ARBA00022475"/>
    </source>
</evidence>
<feature type="transmembrane region" description="Helical" evidence="11">
    <location>
        <begin position="135"/>
        <end position="152"/>
    </location>
</feature>
<keyword evidence="7 14" id="KW-0067">ATP-binding</keyword>
<dbReference type="EMBL" id="FUKR01000017">
    <property type="protein sequence ID" value="SJN21198.1"/>
    <property type="molecule type" value="Genomic_DNA"/>
</dbReference>
<evidence type="ECO:0000256" key="2">
    <source>
        <dbReference type="ARBA" id="ARBA00022448"/>
    </source>
</evidence>
<evidence type="ECO:0000256" key="4">
    <source>
        <dbReference type="ARBA" id="ARBA00022519"/>
    </source>
</evidence>
<dbReference type="PROSITE" id="PS00211">
    <property type="entry name" value="ABC_TRANSPORTER_1"/>
    <property type="match status" value="1"/>
</dbReference>
<keyword evidence="15" id="KW-1185">Reference proteome</keyword>
<reference evidence="15" key="1">
    <citation type="submission" date="2017-02" db="EMBL/GenBank/DDBJ databases">
        <authorList>
            <person name="Dridi B."/>
        </authorList>
    </citation>
    <scope>NUCLEOTIDE SEQUENCE [LARGE SCALE GENOMIC DNA]</scope>
    <source>
        <strain evidence="15">EB411</strain>
    </source>
</reference>
<dbReference type="Gene3D" id="3.40.50.300">
    <property type="entry name" value="P-loop containing nucleotide triphosphate hydrolases"/>
    <property type="match status" value="1"/>
</dbReference>
<dbReference type="SUPFAM" id="SSF90123">
    <property type="entry name" value="ABC transporter transmembrane region"/>
    <property type="match status" value="1"/>
</dbReference>
<evidence type="ECO:0000256" key="9">
    <source>
        <dbReference type="ARBA" id="ARBA00023136"/>
    </source>
</evidence>
<evidence type="ECO:0000259" key="12">
    <source>
        <dbReference type="PROSITE" id="PS50893"/>
    </source>
</evidence>
<dbReference type="RefSeq" id="WP_087136151.1">
    <property type="nucleotide sequence ID" value="NZ_FUKR01000017.1"/>
</dbReference>
<feature type="domain" description="ABC transmembrane type-1" evidence="13">
    <location>
        <begin position="18"/>
        <end position="285"/>
    </location>
</feature>
<dbReference type="GO" id="GO:0005524">
    <property type="term" value="F:ATP binding"/>
    <property type="evidence" value="ECO:0007669"/>
    <property type="project" value="UniProtKB-KW"/>
</dbReference>
<evidence type="ECO:0000256" key="8">
    <source>
        <dbReference type="ARBA" id="ARBA00022989"/>
    </source>
</evidence>
<keyword evidence="8 11" id="KW-1133">Transmembrane helix</keyword>
<evidence type="ECO:0000256" key="1">
    <source>
        <dbReference type="ARBA" id="ARBA00004429"/>
    </source>
</evidence>
<comment type="subcellular location">
    <subcellularLocation>
        <location evidence="1">Cell inner membrane</location>
        <topology evidence="1">Multi-pass membrane protein</topology>
    </subcellularLocation>
</comment>
<sequence>MIRRLYDIADAAARRRLVAYLALTAIAILLVSATLVLVIPLVRALFSADPTAAVPVIVAIAGTGLAALAVDMVSTVYGERSGAALILRMHEVIGERIMRLPIGWFDGERIGAISTLTSRGVAFAANAPNSFLRPVWQATAVPLIVAVAVVVVDPAVGAAMLLGGIAVVLVWSAVRRREGLLRLRSDEMNEAAGARVLEFASAQPAVRAAGPDSLAERAVREAVAAQRAATERVLSASNRGMALYDLVAYGTMLVVVGVLVWRTVQGGLDGPTAVALLILQVVATWFASHGLPFGEGIDTSNRTLAQIDRLMTAEVLPEPDTPAAPRDAGVAFADVTFGYLPEQPVLNGVSFEAPSGGMTAIVGPSGSGKSTIARLIARFVDVQAGSVRIGGVDVRELGTRATLAQVSVVFQDVYLFEDTLRENIRLGRPDADDAEVEEVARRAGVSEIADRLPDGLDTRVGESGGTLSGGERQRVSIARALLKDAPIVLLDEATAALDVESEALIQRGLAELAGRKTLIVIAHRLQTIRQAERIVVLDGRGGVEAVGDHATLLATSPSYARFWTERSGTLDWRIDAG</sequence>
<dbReference type="FunFam" id="3.40.50.300:FF:000221">
    <property type="entry name" value="Multidrug ABC transporter ATP-binding protein"/>
    <property type="match status" value="1"/>
</dbReference>
<dbReference type="InterPro" id="IPR036640">
    <property type="entry name" value="ABC1_TM_sf"/>
</dbReference>
<dbReference type="Pfam" id="PF00005">
    <property type="entry name" value="ABC_tran"/>
    <property type="match status" value="1"/>
</dbReference>
<dbReference type="InterPro" id="IPR003593">
    <property type="entry name" value="AAA+_ATPase"/>
</dbReference>
<dbReference type="InterPro" id="IPR011527">
    <property type="entry name" value="ABC1_TM_dom"/>
</dbReference>
<proteinExistence type="inferred from homology"/>
<evidence type="ECO:0000259" key="13">
    <source>
        <dbReference type="PROSITE" id="PS50929"/>
    </source>
</evidence>
<accession>A0A1R4IN73</accession>
<dbReference type="Gene3D" id="1.20.1560.10">
    <property type="entry name" value="ABC transporter type 1, transmembrane domain"/>
    <property type="match status" value="1"/>
</dbReference>
<feature type="domain" description="ABC transporter" evidence="12">
    <location>
        <begin position="330"/>
        <end position="565"/>
    </location>
</feature>
<keyword evidence="3" id="KW-1003">Cell membrane</keyword>
<evidence type="ECO:0000256" key="7">
    <source>
        <dbReference type="ARBA" id="ARBA00022840"/>
    </source>
</evidence>
<evidence type="ECO:0000256" key="11">
    <source>
        <dbReference type="SAM" id="Phobius"/>
    </source>
</evidence>
<name>A0A1R4IN73_9MICO</name>
<keyword evidence="9 11" id="KW-0472">Membrane</keyword>
<dbReference type="Pfam" id="PF00664">
    <property type="entry name" value="ABC_membrane"/>
    <property type="match status" value="1"/>
</dbReference>
<dbReference type="PROSITE" id="PS50893">
    <property type="entry name" value="ABC_TRANSPORTER_2"/>
    <property type="match status" value="1"/>
</dbReference>